<dbReference type="RefSeq" id="WP_223408210.1">
    <property type="nucleotide sequence ID" value="NZ_JAGSHT010000016.1"/>
</dbReference>
<keyword evidence="3" id="KW-0472">Membrane</keyword>
<reference evidence="5 6" key="1">
    <citation type="submission" date="2021-04" db="EMBL/GenBank/DDBJ databases">
        <title>Ruania sp. nov., isolated from sandy soil of mangrove forest.</title>
        <authorList>
            <person name="Ge X."/>
            <person name="Huang R."/>
            <person name="Liu W."/>
        </authorList>
    </citation>
    <scope>NUCLEOTIDE SEQUENCE [LARGE SCALE GENOMIC DNA]</scope>
    <source>
        <strain evidence="5 6">N2-46</strain>
    </source>
</reference>
<evidence type="ECO:0000256" key="1">
    <source>
        <dbReference type="ARBA" id="ARBA00022729"/>
    </source>
</evidence>
<feature type="region of interest" description="Disordered" evidence="2">
    <location>
        <begin position="104"/>
        <end position="146"/>
    </location>
</feature>
<organism evidence="5 6">
    <name type="scientific">Occultella gossypii</name>
    <dbReference type="NCBI Taxonomy" id="2800820"/>
    <lineage>
        <taxon>Bacteria</taxon>
        <taxon>Bacillati</taxon>
        <taxon>Actinomycetota</taxon>
        <taxon>Actinomycetes</taxon>
        <taxon>Micrococcales</taxon>
        <taxon>Ruaniaceae</taxon>
        <taxon>Occultella</taxon>
    </lineage>
</organism>
<proteinExistence type="predicted"/>
<dbReference type="InterPro" id="IPR029051">
    <property type="entry name" value="DUF4352"/>
</dbReference>
<sequence>MSTNVPGGQTPPQPPYAPQGAVSYSTPDGGAQPGGYGPAGPGPGGYNPAGPGGPGSGGYGPGAPVPPPVEPKKRSWFARHKILTGIGAVVLLGIVINAVNGGGSQPSAQGDAPTTQAPAAVEPDAPAGDASEPAAPAATEPAAVEPAVEEALPGVGAAVRDGKFEFVVTSIETGVDTVGSEYLNEQAQGQFVLVHLTVTNIGEAPQYFSDSDQQLFDAAGREFSPNSTAGLWIEGNDTFFTEINPGNTVEGTIVFDIPADAVPTTLELHDSFLSGGVEVALG</sequence>
<evidence type="ECO:0000313" key="5">
    <source>
        <dbReference type="EMBL" id="MBZ2197920.1"/>
    </source>
</evidence>
<feature type="compositionally biased region" description="Gly residues" evidence="2">
    <location>
        <begin position="31"/>
        <end position="61"/>
    </location>
</feature>
<evidence type="ECO:0000259" key="4">
    <source>
        <dbReference type="Pfam" id="PF11611"/>
    </source>
</evidence>
<keyword evidence="1" id="KW-0732">Signal</keyword>
<dbReference type="Pfam" id="PF11611">
    <property type="entry name" value="DUF4352"/>
    <property type="match status" value="1"/>
</dbReference>
<evidence type="ECO:0000256" key="3">
    <source>
        <dbReference type="SAM" id="Phobius"/>
    </source>
</evidence>
<comment type="caution">
    <text evidence="5">The sequence shown here is derived from an EMBL/GenBank/DDBJ whole genome shotgun (WGS) entry which is preliminary data.</text>
</comment>
<evidence type="ECO:0000256" key="2">
    <source>
        <dbReference type="SAM" id="MobiDB-lite"/>
    </source>
</evidence>
<dbReference type="InterPro" id="IPR029050">
    <property type="entry name" value="Immunoprotect_excell_Ig-like"/>
</dbReference>
<feature type="compositionally biased region" description="Polar residues" evidence="2">
    <location>
        <begin position="105"/>
        <end position="117"/>
    </location>
</feature>
<protein>
    <submittedName>
        <fullName evidence="5">DUF4352 domain-containing protein</fullName>
    </submittedName>
</protein>
<feature type="transmembrane region" description="Helical" evidence="3">
    <location>
        <begin position="82"/>
        <end position="99"/>
    </location>
</feature>
<feature type="compositionally biased region" description="Low complexity" evidence="2">
    <location>
        <begin position="122"/>
        <end position="146"/>
    </location>
</feature>
<dbReference type="Proteomes" id="UP000826651">
    <property type="component" value="Unassembled WGS sequence"/>
</dbReference>
<accession>A0ABS7SDT2</accession>
<feature type="region of interest" description="Disordered" evidence="2">
    <location>
        <begin position="1"/>
        <end position="72"/>
    </location>
</feature>
<keyword evidence="6" id="KW-1185">Reference proteome</keyword>
<keyword evidence="3" id="KW-0812">Transmembrane</keyword>
<evidence type="ECO:0000313" key="6">
    <source>
        <dbReference type="Proteomes" id="UP000826651"/>
    </source>
</evidence>
<dbReference type="Gene3D" id="2.60.40.1240">
    <property type="match status" value="1"/>
</dbReference>
<gene>
    <name evidence="5" type="ORF">KCQ71_17300</name>
</gene>
<name>A0ABS7SDT2_9MICO</name>
<dbReference type="EMBL" id="JAGSHT010000016">
    <property type="protein sequence ID" value="MBZ2197920.1"/>
    <property type="molecule type" value="Genomic_DNA"/>
</dbReference>
<keyword evidence="3" id="KW-1133">Transmembrane helix</keyword>
<feature type="domain" description="DUF4352" evidence="4">
    <location>
        <begin position="154"/>
        <end position="276"/>
    </location>
</feature>